<dbReference type="PROSITE" id="PS50835">
    <property type="entry name" value="IG_LIKE"/>
    <property type="match status" value="2"/>
</dbReference>
<keyword evidence="2" id="KW-1133">Transmembrane helix</keyword>
<keyword evidence="2" id="KW-0812">Transmembrane</keyword>
<dbReference type="SUPFAM" id="SSF82895">
    <property type="entry name" value="TSP-1 type 1 repeat"/>
    <property type="match status" value="1"/>
</dbReference>
<keyword evidence="5" id="KW-1185">Reference proteome</keyword>
<dbReference type="Proteomes" id="UP000499080">
    <property type="component" value="Unassembled WGS sequence"/>
</dbReference>
<dbReference type="Pfam" id="PF13895">
    <property type="entry name" value="Ig_2"/>
    <property type="match status" value="1"/>
</dbReference>
<evidence type="ECO:0000256" key="2">
    <source>
        <dbReference type="SAM" id="Phobius"/>
    </source>
</evidence>
<feature type="compositionally biased region" description="Basic residues" evidence="1">
    <location>
        <begin position="314"/>
        <end position="324"/>
    </location>
</feature>
<dbReference type="InterPro" id="IPR003599">
    <property type="entry name" value="Ig_sub"/>
</dbReference>
<dbReference type="InterPro" id="IPR007110">
    <property type="entry name" value="Ig-like_dom"/>
</dbReference>
<dbReference type="PROSITE" id="PS50092">
    <property type="entry name" value="TSP1"/>
    <property type="match status" value="1"/>
</dbReference>
<dbReference type="SMART" id="SM00409">
    <property type="entry name" value="IG"/>
    <property type="match status" value="2"/>
</dbReference>
<evidence type="ECO:0000259" key="3">
    <source>
        <dbReference type="PROSITE" id="PS50835"/>
    </source>
</evidence>
<reference evidence="4 5" key="1">
    <citation type="journal article" date="2019" name="Sci. Rep.">
        <title>Orb-weaving spider Araneus ventricosus genome elucidates the spidroin gene catalogue.</title>
        <authorList>
            <person name="Kono N."/>
            <person name="Nakamura H."/>
            <person name="Ohtoshi R."/>
            <person name="Moran D.A.P."/>
            <person name="Shinohara A."/>
            <person name="Yoshida Y."/>
            <person name="Fujiwara M."/>
            <person name="Mori M."/>
            <person name="Tomita M."/>
            <person name="Arakawa K."/>
        </authorList>
    </citation>
    <scope>NUCLEOTIDE SEQUENCE [LARGE SCALE GENOMIC DNA]</scope>
</reference>
<feature type="transmembrane region" description="Helical" evidence="2">
    <location>
        <begin position="261"/>
        <end position="283"/>
    </location>
</feature>
<dbReference type="InterPro" id="IPR036383">
    <property type="entry name" value="TSP1_rpt_sf"/>
</dbReference>
<dbReference type="InterPro" id="IPR036179">
    <property type="entry name" value="Ig-like_dom_sf"/>
</dbReference>
<dbReference type="InterPro" id="IPR000884">
    <property type="entry name" value="TSP1_rpt"/>
</dbReference>
<dbReference type="Gene3D" id="2.20.100.10">
    <property type="entry name" value="Thrombospondin type-1 (TSP1) repeat"/>
    <property type="match status" value="1"/>
</dbReference>
<keyword evidence="2" id="KW-0472">Membrane</keyword>
<dbReference type="InterPro" id="IPR013783">
    <property type="entry name" value="Ig-like_fold"/>
</dbReference>
<comment type="caution">
    <text evidence="4">The sequence shown here is derived from an EMBL/GenBank/DDBJ whole genome shotgun (WGS) entry which is preliminary data.</text>
</comment>
<gene>
    <name evidence="4" type="ORF">AVEN_227787_1</name>
</gene>
<organism evidence="4 5">
    <name type="scientific">Araneus ventricosus</name>
    <name type="common">Orbweaver spider</name>
    <name type="synonym">Epeira ventricosa</name>
    <dbReference type="NCBI Taxonomy" id="182803"/>
    <lineage>
        <taxon>Eukaryota</taxon>
        <taxon>Metazoa</taxon>
        <taxon>Ecdysozoa</taxon>
        <taxon>Arthropoda</taxon>
        <taxon>Chelicerata</taxon>
        <taxon>Arachnida</taxon>
        <taxon>Araneae</taxon>
        <taxon>Araneomorphae</taxon>
        <taxon>Entelegynae</taxon>
        <taxon>Araneoidea</taxon>
        <taxon>Araneidae</taxon>
        <taxon>Araneus</taxon>
    </lineage>
</organism>
<evidence type="ECO:0000313" key="4">
    <source>
        <dbReference type="EMBL" id="GBM54611.1"/>
    </source>
</evidence>
<dbReference type="OrthoDB" id="1915767at2759"/>
<dbReference type="Pfam" id="PF00090">
    <property type="entry name" value="TSP_1"/>
    <property type="match status" value="1"/>
</dbReference>
<name>A0A4Y2GMQ3_ARAVE</name>
<evidence type="ECO:0000313" key="5">
    <source>
        <dbReference type="Proteomes" id="UP000499080"/>
    </source>
</evidence>
<feature type="region of interest" description="Disordered" evidence="1">
    <location>
        <begin position="294"/>
        <end position="324"/>
    </location>
</feature>
<dbReference type="SUPFAM" id="SSF48726">
    <property type="entry name" value="Immunoglobulin"/>
    <property type="match status" value="2"/>
</dbReference>
<dbReference type="EMBL" id="BGPR01001467">
    <property type="protein sequence ID" value="GBM54611.1"/>
    <property type="molecule type" value="Genomic_DNA"/>
</dbReference>
<sequence length="324" mass="36767">MPWECSATCGGGIGTRSRICFDPDVCEGPEEERGSCNTQPCPKLQEEDKEKILADIRKHLLSTHQNFQLQKDESVTVPCKGSLKNTIDKLYPNSKATWLQNGDKIYSGYKRKVINENQDLQIKNAMPEDNGFFTCVLHLTAKSLVTVSLSTVTVQNDKPDMLVEVGSPFSLFCNGVIFSRVFPTMLLQKWYHNSTLIREFKDSKLEDENELYFESSDYSDSGIWVCKIVEINSQSRGKAREWVTNVIRVQVINPPPLIMRLLPYVIGISAGLMLIIIFGCLYVKRAKRKFKEKLAKETGKDRKTEVSTHSKESKKGKKSKDGRK</sequence>
<dbReference type="Gene3D" id="2.60.40.10">
    <property type="entry name" value="Immunoglobulins"/>
    <property type="match status" value="1"/>
</dbReference>
<feature type="domain" description="Ig-like" evidence="3">
    <location>
        <begin position="150"/>
        <end position="244"/>
    </location>
</feature>
<dbReference type="AlphaFoldDB" id="A0A4Y2GMQ3"/>
<proteinExistence type="predicted"/>
<feature type="domain" description="Ig-like" evidence="3">
    <location>
        <begin position="42"/>
        <end position="146"/>
    </location>
</feature>
<accession>A0A4Y2GMQ3</accession>
<evidence type="ECO:0000256" key="1">
    <source>
        <dbReference type="SAM" id="MobiDB-lite"/>
    </source>
</evidence>
<protein>
    <recommendedName>
        <fullName evidence="3">Ig-like domain-containing protein</fullName>
    </recommendedName>
</protein>
<feature type="compositionally biased region" description="Basic and acidic residues" evidence="1">
    <location>
        <begin position="294"/>
        <end position="313"/>
    </location>
</feature>